<dbReference type="EMBL" id="CAKOFQ010007731">
    <property type="protein sequence ID" value="CAH2007052.1"/>
    <property type="molecule type" value="Genomic_DNA"/>
</dbReference>
<dbReference type="OrthoDB" id="6783525at2759"/>
<accession>A0A9P0M407</accession>
<keyword evidence="2" id="KW-1185">Reference proteome</keyword>
<protein>
    <submittedName>
        <fullName evidence="1">Uncharacterized protein</fullName>
    </submittedName>
</protein>
<sequence>MALVNADYEFIFVDVGKNGRLSDGGVIESTKFYHKLIHDYHEREMFRKMHLPDSGKV</sequence>
<evidence type="ECO:0000313" key="1">
    <source>
        <dbReference type="EMBL" id="CAH2007052.1"/>
    </source>
</evidence>
<comment type="caution">
    <text evidence="1">The sequence shown here is derived from an EMBL/GenBank/DDBJ whole genome shotgun (WGS) entry which is preliminary data.</text>
</comment>
<dbReference type="AlphaFoldDB" id="A0A9P0M407"/>
<gene>
    <name evidence="1" type="ORF">ACAOBT_LOCUS29454</name>
</gene>
<evidence type="ECO:0000313" key="2">
    <source>
        <dbReference type="Proteomes" id="UP001152888"/>
    </source>
</evidence>
<name>A0A9P0M407_ACAOB</name>
<reference evidence="1" key="1">
    <citation type="submission" date="2022-03" db="EMBL/GenBank/DDBJ databases">
        <authorList>
            <person name="Sayadi A."/>
        </authorList>
    </citation>
    <scope>NUCLEOTIDE SEQUENCE</scope>
</reference>
<proteinExistence type="predicted"/>
<organism evidence="1 2">
    <name type="scientific">Acanthoscelides obtectus</name>
    <name type="common">Bean weevil</name>
    <name type="synonym">Bruchus obtectus</name>
    <dbReference type="NCBI Taxonomy" id="200917"/>
    <lineage>
        <taxon>Eukaryota</taxon>
        <taxon>Metazoa</taxon>
        <taxon>Ecdysozoa</taxon>
        <taxon>Arthropoda</taxon>
        <taxon>Hexapoda</taxon>
        <taxon>Insecta</taxon>
        <taxon>Pterygota</taxon>
        <taxon>Neoptera</taxon>
        <taxon>Endopterygota</taxon>
        <taxon>Coleoptera</taxon>
        <taxon>Polyphaga</taxon>
        <taxon>Cucujiformia</taxon>
        <taxon>Chrysomeloidea</taxon>
        <taxon>Chrysomelidae</taxon>
        <taxon>Bruchinae</taxon>
        <taxon>Bruchini</taxon>
        <taxon>Acanthoscelides</taxon>
    </lineage>
</organism>
<dbReference type="Proteomes" id="UP001152888">
    <property type="component" value="Unassembled WGS sequence"/>
</dbReference>